<dbReference type="AlphaFoldDB" id="A0AAW0D7Q6"/>
<comment type="caution">
    <text evidence="1">The sequence shown here is derived from an EMBL/GenBank/DDBJ whole genome shotgun (WGS) entry which is preliminary data.</text>
</comment>
<dbReference type="Proteomes" id="UP001362999">
    <property type="component" value="Unassembled WGS sequence"/>
</dbReference>
<accession>A0AAW0D7Q6</accession>
<name>A0AAW0D7Q6_9AGAR</name>
<organism evidence="1 2">
    <name type="scientific">Favolaschia claudopus</name>
    <dbReference type="NCBI Taxonomy" id="2862362"/>
    <lineage>
        <taxon>Eukaryota</taxon>
        <taxon>Fungi</taxon>
        <taxon>Dikarya</taxon>
        <taxon>Basidiomycota</taxon>
        <taxon>Agaricomycotina</taxon>
        <taxon>Agaricomycetes</taxon>
        <taxon>Agaricomycetidae</taxon>
        <taxon>Agaricales</taxon>
        <taxon>Marasmiineae</taxon>
        <taxon>Mycenaceae</taxon>
        <taxon>Favolaschia</taxon>
    </lineage>
</organism>
<evidence type="ECO:0000313" key="1">
    <source>
        <dbReference type="EMBL" id="KAK7048550.1"/>
    </source>
</evidence>
<evidence type="ECO:0000313" key="2">
    <source>
        <dbReference type="Proteomes" id="UP001362999"/>
    </source>
</evidence>
<proteinExistence type="predicted"/>
<gene>
    <name evidence="1" type="ORF">R3P38DRAFT_2505147</name>
</gene>
<keyword evidence="2" id="KW-1185">Reference proteome</keyword>
<protein>
    <submittedName>
        <fullName evidence="1">F-box domain-containing protein</fullName>
    </submittedName>
</protein>
<sequence length="483" mass="55323">MLYGFATELWEEIISYFTPEEDRQALLCLNLVDHRFHHIARRRIFADFKFCPYSVRSNEYGMHAEELALPVIPTPEWLRQRLELWASDDIAPFVDYCVVEPLEFEKIERPYPDEDPYVLMKLFYELLPRFINLKSLFIFAVHLTDNALTNLARMPKLHTLILNRIAAVEGETLNVPSKLKLRAFEFANCGTLGEWWLDAACLDTLEELEVGLYLPYCPRFLGDSMLDYPIFPNVRTLSIDIGQPVFEGAVMRLANFPGTKDLTLTRAEDIPGRVSYLADAQLPQEYYCPLLERYTGPLSVLPFLRTSLLENLTIDPCNPADFFSKMRSLQMTARATTMKYLKVSLLGYISSLHDLGEIFPDLAILRVSMLYGLWYSLNPDPQMAVSFFASLPSSLPPNIAKLAIDWEFKEPPESAPADFEQLKNAIVAQRPSLKTLWIHCGQCAYAWGVMPDGTESVMSGGPDFATRILPKFDTVFYGWWRTE</sequence>
<dbReference type="SUPFAM" id="SSF52047">
    <property type="entry name" value="RNI-like"/>
    <property type="match status" value="1"/>
</dbReference>
<dbReference type="EMBL" id="JAWWNJ010000009">
    <property type="protein sequence ID" value="KAK7048550.1"/>
    <property type="molecule type" value="Genomic_DNA"/>
</dbReference>
<reference evidence="1 2" key="1">
    <citation type="journal article" date="2024" name="J Genomics">
        <title>Draft genome sequencing and assembly of Favolaschia claudopus CIRM-BRFM 2984 isolated from oak limbs.</title>
        <authorList>
            <person name="Navarro D."/>
            <person name="Drula E."/>
            <person name="Chaduli D."/>
            <person name="Cazenave R."/>
            <person name="Ahrendt S."/>
            <person name="Wang J."/>
            <person name="Lipzen A."/>
            <person name="Daum C."/>
            <person name="Barry K."/>
            <person name="Grigoriev I.V."/>
            <person name="Favel A."/>
            <person name="Rosso M.N."/>
            <person name="Martin F."/>
        </authorList>
    </citation>
    <scope>NUCLEOTIDE SEQUENCE [LARGE SCALE GENOMIC DNA]</scope>
    <source>
        <strain evidence="1 2">CIRM-BRFM 2984</strain>
    </source>
</reference>